<gene>
    <name evidence="3" type="ORF">SAMN04488000_114157</name>
</gene>
<dbReference type="AlphaFoldDB" id="A0A1H9TTB5"/>
<protein>
    <submittedName>
        <fullName evidence="3">Uncharacterized protein</fullName>
    </submittedName>
</protein>
<keyword evidence="2" id="KW-0472">Membrane</keyword>
<proteinExistence type="predicted"/>
<feature type="transmembrane region" description="Helical" evidence="2">
    <location>
        <begin position="39"/>
        <end position="58"/>
    </location>
</feature>
<keyword evidence="2" id="KW-1133">Transmembrane helix</keyword>
<evidence type="ECO:0000313" key="4">
    <source>
        <dbReference type="Proteomes" id="UP000199503"/>
    </source>
</evidence>
<organism evidence="3 4">
    <name type="scientific">Lentzea albida</name>
    <dbReference type="NCBI Taxonomy" id="65499"/>
    <lineage>
        <taxon>Bacteria</taxon>
        <taxon>Bacillati</taxon>
        <taxon>Actinomycetota</taxon>
        <taxon>Actinomycetes</taxon>
        <taxon>Pseudonocardiales</taxon>
        <taxon>Pseudonocardiaceae</taxon>
        <taxon>Lentzea</taxon>
    </lineage>
</organism>
<dbReference type="Proteomes" id="UP000199503">
    <property type="component" value="Unassembled WGS sequence"/>
</dbReference>
<name>A0A1H9TTB5_9PSEU</name>
<accession>A0A1H9TTB5</accession>
<feature type="region of interest" description="Disordered" evidence="1">
    <location>
        <begin position="1"/>
        <end position="29"/>
    </location>
</feature>
<reference evidence="4" key="1">
    <citation type="submission" date="2016-10" db="EMBL/GenBank/DDBJ databases">
        <authorList>
            <person name="Varghese N."/>
            <person name="Submissions S."/>
        </authorList>
    </citation>
    <scope>NUCLEOTIDE SEQUENCE [LARGE SCALE GENOMIC DNA]</scope>
    <source>
        <strain evidence="4">DSM 44437</strain>
    </source>
</reference>
<dbReference type="EMBL" id="FOFV01000014">
    <property type="protein sequence ID" value="SER99953.1"/>
    <property type="molecule type" value="Genomic_DNA"/>
</dbReference>
<evidence type="ECO:0000256" key="2">
    <source>
        <dbReference type="SAM" id="Phobius"/>
    </source>
</evidence>
<keyword evidence="2" id="KW-0812">Transmembrane</keyword>
<sequence>MNPCDRGGDAVGTGSHTLGGITTEGSQGMRRTSDRIGQWVAFAVLAAAVITLVALGIAL</sequence>
<evidence type="ECO:0000313" key="3">
    <source>
        <dbReference type="EMBL" id="SER99953.1"/>
    </source>
</evidence>
<evidence type="ECO:0000256" key="1">
    <source>
        <dbReference type="SAM" id="MobiDB-lite"/>
    </source>
</evidence>
<keyword evidence="4" id="KW-1185">Reference proteome</keyword>